<proteinExistence type="predicted"/>
<protein>
    <submittedName>
        <fullName evidence="1">Uncharacterized protein</fullName>
    </submittedName>
</protein>
<evidence type="ECO:0000313" key="1">
    <source>
        <dbReference type="EMBL" id="RQO98224.1"/>
    </source>
</evidence>
<gene>
    <name evidence="1" type="ORF">POPTR_012G031550</name>
</gene>
<dbReference type="InParanoid" id="A0A3N7HH83"/>
<evidence type="ECO:0000313" key="2">
    <source>
        <dbReference type="Proteomes" id="UP000006729"/>
    </source>
</evidence>
<dbReference type="AlphaFoldDB" id="A0A3N7HH83"/>
<organism evidence="1 2">
    <name type="scientific">Populus trichocarpa</name>
    <name type="common">Western balsam poplar</name>
    <name type="synonym">Populus balsamifera subsp. trichocarpa</name>
    <dbReference type="NCBI Taxonomy" id="3694"/>
    <lineage>
        <taxon>Eukaryota</taxon>
        <taxon>Viridiplantae</taxon>
        <taxon>Streptophyta</taxon>
        <taxon>Embryophyta</taxon>
        <taxon>Tracheophyta</taxon>
        <taxon>Spermatophyta</taxon>
        <taxon>Magnoliopsida</taxon>
        <taxon>eudicotyledons</taxon>
        <taxon>Gunneridae</taxon>
        <taxon>Pentapetalae</taxon>
        <taxon>rosids</taxon>
        <taxon>fabids</taxon>
        <taxon>Malpighiales</taxon>
        <taxon>Salicaceae</taxon>
        <taxon>Saliceae</taxon>
        <taxon>Populus</taxon>
    </lineage>
</organism>
<sequence length="104" mass="11563">MNPYVHVWVTSQFSFFFDLFSTAKVDLLFMDVSELCSPVFDISAPPTSLVCMLFLICCNVSNEKFRVCLCSRRKPALTTGVYGEKIDGEFYGPGAVVNALFVNG</sequence>
<accession>A0A3N7HH83</accession>
<dbReference type="EMBL" id="CM009301">
    <property type="protein sequence ID" value="RQO98224.1"/>
    <property type="molecule type" value="Genomic_DNA"/>
</dbReference>
<name>A0A3N7HH83_POPTR</name>
<dbReference type="Proteomes" id="UP000006729">
    <property type="component" value="Chromosome 12"/>
</dbReference>
<reference evidence="1 2" key="1">
    <citation type="journal article" date="2006" name="Science">
        <title>The genome of black cottonwood, Populus trichocarpa (Torr. &amp; Gray).</title>
        <authorList>
            <person name="Tuskan G.A."/>
            <person name="Difazio S."/>
            <person name="Jansson S."/>
            <person name="Bohlmann J."/>
            <person name="Grigoriev I."/>
            <person name="Hellsten U."/>
            <person name="Putnam N."/>
            <person name="Ralph S."/>
            <person name="Rombauts S."/>
            <person name="Salamov A."/>
            <person name="Schein J."/>
            <person name="Sterck L."/>
            <person name="Aerts A."/>
            <person name="Bhalerao R.R."/>
            <person name="Bhalerao R.P."/>
            <person name="Blaudez D."/>
            <person name="Boerjan W."/>
            <person name="Brun A."/>
            <person name="Brunner A."/>
            <person name="Busov V."/>
            <person name="Campbell M."/>
            <person name="Carlson J."/>
            <person name="Chalot M."/>
            <person name="Chapman J."/>
            <person name="Chen G.L."/>
            <person name="Cooper D."/>
            <person name="Coutinho P.M."/>
            <person name="Couturier J."/>
            <person name="Covert S."/>
            <person name="Cronk Q."/>
            <person name="Cunningham R."/>
            <person name="Davis J."/>
            <person name="Degroeve S."/>
            <person name="Dejardin A."/>
            <person name="Depamphilis C."/>
            <person name="Detter J."/>
            <person name="Dirks B."/>
            <person name="Dubchak I."/>
            <person name="Duplessis S."/>
            <person name="Ehlting J."/>
            <person name="Ellis B."/>
            <person name="Gendler K."/>
            <person name="Goodstein D."/>
            <person name="Gribskov M."/>
            <person name="Grimwood J."/>
            <person name="Groover A."/>
            <person name="Gunter L."/>
            <person name="Hamberger B."/>
            <person name="Heinze B."/>
            <person name="Helariutta Y."/>
            <person name="Henrissat B."/>
            <person name="Holligan D."/>
            <person name="Holt R."/>
            <person name="Huang W."/>
            <person name="Islam-Faridi N."/>
            <person name="Jones S."/>
            <person name="Jones-Rhoades M."/>
            <person name="Jorgensen R."/>
            <person name="Joshi C."/>
            <person name="Kangasjarvi J."/>
            <person name="Karlsson J."/>
            <person name="Kelleher C."/>
            <person name="Kirkpatrick R."/>
            <person name="Kirst M."/>
            <person name="Kohler A."/>
            <person name="Kalluri U."/>
            <person name="Larimer F."/>
            <person name="Leebens-Mack J."/>
            <person name="Leple J.C."/>
            <person name="Locascio P."/>
            <person name="Lou Y."/>
            <person name="Lucas S."/>
            <person name="Martin F."/>
            <person name="Montanini B."/>
            <person name="Napoli C."/>
            <person name="Nelson D.R."/>
            <person name="Nelson C."/>
            <person name="Nieminen K."/>
            <person name="Nilsson O."/>
            <person name="Pereda V."/>
            <person name="Peter G."/>
            <person name="Philippe R."/>
            <person name="Pilate G."/>
            <person name="Poliakov A."/>
            <person name="Razumovskaya J."/>
            <person name="Richardson P."/>
            <person name="Rinaldi C."/>
            <person name="Ritland K."/>
            <person name="Rouze P."/>
            <person name="Ryaboy D."/>
            <person name="Schmutz J."/>
            <person name="Schrader J."/>
            <person name="Segerman B."/>
            <person name="Shin H."/>
            <person name="Siddiqui A."/>
            <person name="Sterky F."/>
            <person name="Terry A."/>
            <person name="Tsai C.J."/>
            <person name="Uberbacher E."/>
            <person name="Unneberg P."/>
            <person name="Vahala J."/>
            <person name="Wall K."/>
            <person name="Wessler S."/>
            <person name="Yang G."/>
            <person name="Yin T."/>
            <person name="Douglas C."/>
            <person name="Marra M."/>
            <person name="Sandberg G."/>
            <person name="Van de Peer Y."/>
            <person name="Rokhsar D."/>
        </authorList>
    </citation>
    <scope>NUCLEOTIDE SEQUENCE [LARGE SCALE GENOMIC DNA]</scope>
    <source>
        <strain evidence="2">cv. Nisqually</strain>
    </source>
</reference>
<keyword evidence="2" id="KW-1185">Reference proteome</keyword>